<keyword evidence="3" id="KW-1185">Reference proteome</keyword>
<dbReference type="Proteomes" id="UP000235828">
    <property type="component" value="Chromosome B"/>
</dbReference>
<reference evidence="2 3" key="1">
    <citation type="submission" date="2017-10" db="EMBL/GenBank/DDBJ databases">
        <authorList>
            <person name="Banno H."/>
            <person name="Chua N.-H."/>
        </authorList>
    </citation>
    <scope>NUCLEOTIDE SEQUENCE [LARGE SCALE GENOMIC DNA]</scope>
    <source>
        <strain evidence="2">Vibrio tapetis CECT4600</strain>
    </source>
</reference>
<sequence length="247" mass="27579">MKRPYLRTTILCLAVGASALAYANIKPSNKDSKSADGNSAVINVESATTADSALDATMNAAQEGLAHAQVKLGLMYEQGEQLEVDVDQAAFWYRLAANQNHPQGQYNLALLYIYGVSVAQDATLATYWLERAAANGYMPAIIHLARNQEMYFLQDGADIQWIKIAASRGDALSQLSLAQWHLSDKHMDTVKAEFWLTNAAEYDSAEAQKLLVEFYSLSKYQRVNPEKANYWQTRYTNSQLVIQNQVR</sequence>
<dbReference type="Pfam" id="PF08238">
    <property type="entry name" value="Sel1"/>
    <property type="match status" value="2"/>
</dbReference>
<dbReference type="AlphaFoldDB" id="A0A2N8ZIR6"/>
<evidence type="ECO:0000256" key="1">
    <source>
        <dbReference type="SAM" id="SignalP"/>
    </source>
</evidence>
<dbReference type="InterPro" id="IPR052748">
    <property type="entry name" value="ISR_Activator"/>
</dbReference>
<dbReference type="RefSeq" id="WP_102524186.1">
    <property type="nucleotide sequence ID" value="NZ_LT960612.1"/>
</dbReference>
<dbReference type="EMBL" id="LT960612">
    <property type="protein sequence ID" value="SON51798.1"/>
    <property type="molecule type" value="Genomic_DNA"/>
</dbReference>
<organism evidence="2 3">
    <name type="scientific">Vibrio tapetis subsp. tapetis</name>
    <dbReference type="NCBI Taxonomy" id="1671868"/>
    <lineage>
        <taxon>Bacteria</taxon>
        <taxon>Pseudomonadati</taxon>
        <taxon>Pseudomonadota</taxon>
        <taxon>Gammaproteobacteria</taxon>
        <taxon>Vibrionales</taxon>
        <taxon>Vibrionaceae</taxon>
        <taxon>Vibrio</taxon>
    </lineage>
</organism>
<dbReference type="InterPro" id="IPR011990">
    <property type="entry name" value="TPR-like_helical_dom_sf"/>
</dbReference>
<evidence type="ECO:0000313" key="2">
    <source>
        <dbReference type="EMBL" id="SON51798.1"/>
    </source>
</evidence>
<dbReference type="PANTHER" id="PTHR45011:SF1">
    <property type="entry name" value="DAP3-BINDING CELL DEATH ENHANCER 1"/>
    <property type="match status" value="1"/>
</dbReference>
<evidence type="ECO:0000313" key="3">
    <source>
        <dbReference type="Proteomes" id="UP000235828"/>
    </source>
</evidence>
<proteinExistence type="predicted"/>
<dbReference type="Gene3D" id="1.25.40.10">
    <property type="entry name" value="Tetratricopeptide repeat domain"/>
    <property type="match status" value="2"/>
</dbReference>
<name>A0A2N8ZIR6_9VIBR</name>
<dbReference type="InterPro" id="IPR006597">
    <property type="entry name" value="Sel1-like"/>
</dbReference>
<dbReference type="SMART" id="SM00671">
    <property type="entry name" value="SEL1"/>
    <property type="match status" value="3"/>
</dbReference>
<dbReference type="OrthoDB" id="8561742at2"/>
<keyword evidence="1" id="KW-0732">Signal</keyword>
<gene>
    <name evidence="2" type="ORF">VTAP4600_B0187</name>
</gene>
<protein>
    <recommendedName>
        <fullName evidence="4">Sel1 repeat family protein</fullName>
    </recommendedName>
</protein>
<dbReference type="SUPFAM" id="SSF81901">
    <property type="entry name" value="HCP-like"/>
    <property type="match status" value="1"/>
</dbReference>
<dbReference type="PANTHER" id="PTHR45011">
    <property type="entry name" value="DAP3-BINDING CELL DEATH ENHANCER 1"/>
    <property type="match status" value="1"/>
</dbReference>
<feature type="chain" id="PRO_5014925579" description="Sel1 repeat family protein" evidence="1">
    <location>
        <begin position="24"/>
        <end position="247"/>
    </location>
</feature>
<feature type="signal peptide" evidence="1">
    <location>
        <begin position="1"/>
        <end position="23"/>
    </location>
</feature>
<accession>A0A2N8ZIR6</accession>
<dbReference type="KEGG" id="vta:B0187"/>
<evidence type="ECO:0008006" key="4">
    <source>
        <dbReference type="Google" id="ProtNLM"/>
    </source>
</evidence>